<dbReference type="InterPro" id="IPR000847">
    <property type="entry name" value="LysR_HTH_N"/>
</dbReference>
<dbReference type="InterPro" id="IPR036390">
    <property type="entry name" value="WH_DNA-bd_sf"/>
</dbReference>
<comment type="similarity">
    <text evidence="1">Belongs to the LysR transcriptional regulatory family.</text>
</comment>
<dbReference type="PROSITE" id="PS50931">
    <property type="entry name" value="HTH_LYSR"/>
    <property type="match status" value="1"/>
</dbReference>
<dbReference type="RefSeq" id="WP_215625002.1">
    <property type="nucleotide sequence ID" value="NZ_CP067089.2"/>
</dbReference>
<evidence type="ECO:0000256" key="4">
    <source>
        <dbReference type="ARBA" id="ARBA00023163"/>
    </source>
</evidence>
<dbReference type="Gene3D" id="1.10.10.10">
    <property type="entry name" value="Winged helix-like DNA-binding domain superfamily/Winged helix DNA-binding domain"/>
    <property type="match status" value="1"/>
</dbReference>
<dbReference type="AlphaFoldDB" id="A0A7T7XJU6"/>
<organism evidence="6 7">
    <name type="scientific">Breznakiella homolactica</name>
    <dbReference type="NCBI Taxonomy" id="2798577"/>
    <lineage>
        <taxon>Bacteria</taxon>
        <taxon>Pseudomonadati</taxon>
        <taxon>Spirochaetota</taxon>
        <taxon>Spirochaetia</taxon>
        <taxon>Spirochaetales</taxon>
        <taxon>Breznakiellaceae</taxon>
        <taxon>Breznakiella</taxon>
    </lineage>
</organism>
<dbReference type="SUPFAM" id="SSF53850">
    <property type="entry name" value="Periplasmic binding protein-like II"/>
    <property type="match status" value="1"/>
</dbReference>
<dbReference type="Proteomes" id="UP000595917">
    <property type="component" value="Chromosome"/>
</dbReference>
<dbReference type="CDD" id="cd05466">
    <property type="entry name" value="PBP2_LTTR_substrate"/>
    <property type="match status" value="1"/>
</dbReference>
<dbReference type="SUPFAM" id="SSF46785">
    <property type="entry name" value="Winged helix' DNA-binding domain"/>
    <property type="match status" value="1"/>
</dbReference>
<keyword evidence="4" id="KW-0804">Transcription</keyword>
<dbReference type="PRINTS" id="PR00039">
    <property type="entry name" value="HTHLYSR"/>
</dbReference>
<evidence type="ECO:0000256" key="1">
    <source>
        <dbReference type="ARBA" id="ARBA00009437"/>
    </source>
</evidence>
<accession>A0A7T7XJU6</accession>
<dbReference type="GO" id="GO:0003700">
    <property type="term" value="F:DNA-binding transcription factor activity"/>
    <property type="evidence" value="ECO:0007669"/>
    <property type="project" value="InterPro"/>
</dbReference>
<dbReference type="KEGG" id="bhc:JFL75_12155"/>
<dbReference type="PANTHER" id="PTHR30419">
    <property type="entry name" value="HTH-TYPE TRANSCRIPTIONAL REGULATOR YBHD"/>
    <property type="match status" value="1"/>
</dbReference>
<evidence type="ECO:0000313" key="7">
    <source>
        <dbReference type="Proteomes" id="UP000595917"/>
    </source>
</evidence>
<dbReference type="InterPro" id="IPR005119">
    <property type="entry name" value="LysR_subst-bd"/>
</dbReference>
<dbReference type="InterPro" id="IPR036388">
    <property type="entry name" value="WH-like_DNA-bd_sf"/>
</dbReference>
<evidence type="ECO:0000313" key="6">
    <source>
        <dbReference type="EMBL" id="QQO07696.1"/>
    </source>
</evidence>
<evidence type="ECO:0000256" key="3">
    <source>
        <dbReference type="ARBA" id="ARBA00023125"/>
    </source>
</evidence>
<dbReference type="FunFam" id="1.10.10.10:FF:000001">
    <property type="entry name" value="LysR family transcriptional regulator"/>
    <property type="match status" value="1"/>
</dbReference>
<dbReference type="Pfam" id="PF03466">
    <property type="entry name" value="LysR_substrate"/>
    <property type="match status" value="1"/>
</dbReference>
<name>A0A7T7XJU6_9SPIR</name>
<proteinExistence type="inferred from homology"/>
<sequence>MDIRVLKYFLAAAREGNITKAADVLHVTQPTLSRQLMDLERELGTALFDRGKRSVSLTPEGLLFRQRAEEVYGLWDKTKRDMAAFTGITGGTVSIGCVETAASLLLPGVIEAFHSQYPAVRYEIYSANGDGIRGKIDCGRIDMGILAEPAETAKYDHIHLPCKDTWGVFMPAADPLAKKKNLRVNDLAGLPLFVPWRNIVVDEIESWAGAEGKNLNILGYNNLMTNTLPLIERGLGYAVCVEGALSIRPHGNIRFVPFYPKRTSGHVLVWKKNKVFSRAGELFLEHIKTVLQD</sequence>
<dbReference type="GO" id="GO:0005829">
    <property type="term" value="C:cytosol"/>
    <property type="evidence" value="ECO:0007669"/>
    <property type="project" value="TreeGrafter"/>
</dbReference>
<keyword evidence="2" id="KW-0805">Transcription regulation</keyword>
<evidence type="ECO:0000256" key="2">
    <source>
        <dbReference type="ARBA" id="ARBA00023015"/>
    </source>
</evidence>
<keyword evidence="3" id="KW-0238">DNA-binding</keyword>
<reference evidence="6" key="1">
    <citation type="submission" date="2021-01" db="EMBL/GenBank/DDBJ databases">
        <title>Description of Breznakiella homolactica.</title>
        <authorList>
            <person name="Song Y."/>
            <person name="Brune A."/>
        </authorList>
    </citation>
    <scope>NUCLEOTIDE SEQUENCE</scope>
    <source>
        <strain evidence="6">RmG30</strain>
    </source>
</reference>
<dbReference type="EMBL" id="CP067089">
    <property type="protein sequence ID" value="QQO07696.1"/>
    <property type="molecule type" value="Genomic_DNA"/>
</dbReference>
<evidence type="ECO:0000259" key="5">
    <source>
        <dbReference type="PROSITE" id="PS50931"/>
    </source>
</evidence>
<protein>
    <submittedName>
        <fullName evidence="6">LysR family transcriptional regulator</fullName>
    </submittedName>
</protein>
<keyword evidence="7" id="KW-1185">Reference proteome</keyword>
<gene>
    <name evidence="6" type="ORF">JFL75_12155</name>
</gene>
<dbReference type="InterPro" id="IPR050950">
    <property type="entry name" value="HTH-type_LysR_regulators"/>
</dbReference>
<feature type="domain" description="HTH lysR-type" evidence="5">
    <location>
        <begin position="1"/>
        <end position="58"/>
    </location>
</feature>
<dbReference type="GO" id="GO:0003677">
    <property type="term" value="F:DNA binding"/>
    <property type="evidence" value="ECO:0007669"/>
    <property type="project" value="UniProtKB-KW"/>
</dbReference>
<dbReference type="PANTHER" id="PTHR30419:SF8">
    <property type="entry name" value="NITROGEN ASSIMILATION TRANSCRIPTIONAL ACTIVATOR-RELATED"/>
    <property type="match status" value="1"/>
</dbReference>
<dbReference type="Gene3D" id="3.40.190.290">
    <property type="match status" value="1"/>
</dbReference>
<dbReference type="Pfam" id="PF00126">
    <property type="entry name" value="HTH_1"/>
    <property type="match status" value="1"/>
</dbReference>